<dbReference type="Pfam" id="PF00106">
    <property type="entry name" value="adh_short"/>
    <property type="match status" value="1"/>
</dbReference>
<dbReference type="Proteomes" id="UP000541558">
    <property type="component" value="Unassembled WGS sequence"/>
</dbReference>
<dbReference type="PRINTS" id="PR00080">
    <property type="entry name" value="SDRFAMILY"/>
</dbReference>
<keyword evidence="2" id="KW-0560">Oxidoreductase</keyword>
<dbReference type="InterPro" id="IPR036291">
    <property type="entry name" value="NAD(P)-bd_dom_sf"/>
</dbReference>
<dbReference type="SUPFAM" id="SSF51735">
    <property type="entry name" value="NAD(P)-binding Rossmann-fold domains"/>
    <property type="match status" value="1"/>
</dbReference>
<evidence type="ECO:0000256" key="1">
    <source>
        <dbReference type="ARBA" id="ARBA00006484"/>
    </source>
</evidence>
<evidence type="ECO:0000313" key="4">
    <source>
        <dbReference type="EMBL" id="KAF5339843.1"/>
    </source>
</evidence>
<evidence type="ECO:0000256" key="3">
    <source>
        <dbReference type="RuleBase" id="RU000363"/>
    </source>
</evidence>
<keyword evidence="5" id="KW-1185">Reference proteome</keyword>
<dbReference type="PANTHER" id="PTHR43976">
    <property type="entry name" value="SHORT CHAIN DEHYDROGENASE"/>
    <property type="match status" value="1"/>
</dbReference>
<reference evidence="4 5" key="1">
    <citation type="journal article" date="2020" name="ISME J.">
        <title>Uncovering the hidden diversity of litter-decomposition mechanisms in mushroom-forming fungi.</title>
        <authorList>
            <person name="Floudas D."/>
            <person name="Bentzer J."/>
            <person name="Ahren D."/>
            <person name="Johansson T."/>
            <person name="Persson P."/>
            <person name="Tunlid A."/>
        </authorList>
    </citation>
    <scope>NUCLEOTIDE SEQUENCE [LARGE SCALE GENOMIC DNA]</scope>
    <source>
        <strain evidence="4 5">CBS 175.51</strain>
    </source>
</reference>
<protein>
    <recommendedName>
        <fullName evidence="6">NAD(P)-binding protein</fullName>
    </recommendedName>
</protein>
<dbReference type="PRINTS" id="PR00081">
    <property type="entry name" value="GDHRDH"/>
</dbReference>
<dbReference type="InterPro" id="IPR002347">
    <property type="entry name" value="SDR_fam"/>
</dbReference>
<comment type="similarity">
    <text evidence="1 3">Belongs to the short-chain dehydrogenases/reductases (SDR) family.</text>
</comment>
<dbReference type="EMBL" id="JAACJK010000006">
    <property type="protein sequence ID" value="KAF5339843.1"/>
    <property type="molecule type" value="Genomic_DNA"/>
</dbReference>
<proteinExistence type="inferred from homology"/>
<dbReference type="PANTHER" id="PTHR43976:SF16">
    <property type="entry name" value="SHORT-CHAIN DEHYDROGENASE_REDUCTASE FAMILY PROTEIN"/>
    <property type="match status" value="1"/>
</dbReference>
<dbReference type="AlphaFoldDB" id="A0A8H5CE62"/>
<dbReference type="CDD" id="cd05374">
    <property type="entry name" value="17beta-HSD-like_SDR_c"/>
    <property type="match status" value="1"/>
</dbReference>
<evidence type="ECO:0000256" key="2">
    <source>
        <dbReference type="ARBA" id="ARBA00023002"/>
    </source>
</evidence>
<accession>A0A8H5CE62</accession>
<evidence type="ECO:0000313" key="5">
    <source>
        <dbReference type="Proteomes" id="UP000541558"/>
    </source>
</evidence>
<dbReference type="Gene3D" id="3.40.50.720">
    <property type="entry name" value="NAD(P)-binding Rossmann-like Domain"/>
    <property type="match status" value="1"/>
</dbReference>
<name>A0A8H5CE62_9AGAR</name>
<organism evidence="4 5">
    <name type="scientific">Ephemerocybe angulata</name>
    <dbReference type="NCBI Taxonomy" id="980116"/>
    <lineage>
        <taxon>Eukaryota</taxon>
        <taxon>Fungi</taxon>
        <taxon>Dikarya</taxon>
        <taxon>Basidiomycota</taxon>
        <taxon>Agaricomycotina</taxon>
        <taxon>Agaricomycetes</taxon>
        <taxon>Agaricomycetidae</taxon>
        <taxon>Agaricales</taxon>
        <taxon>Agaricineae</taxon>
        <taxon>Psathyrellaceae</taxon>
        <taxon>Ephemerocybe</taxon>
    </lineage>
</organism>
<comment type="caution">
    <text evidence="4">The sequence shown here is derived from an EMBL/GenBank/DDBJ whole genome shotgun (WGS) entry which is preliminary data.</text>
</comment>
<dbReference type="InterPro" id="IPR051911">
    <property type="entry name" value="SDR_oxidoreductase"/>
</dbReference>
<evidence type="ECO:0008006" key="6">
    <source>
        <dbReference type="Google" id="ProtNLM"/>
    </source>
</evidence>
<sequence>MIMQSLFQYFNTRLHFISDAARRYEHLHEFFVGRSHSSKDVSKSEKPVIAVKSFRPQKQLVWLITGTSTGFGRRLVRSALQRGDCVIATVRSLDADLDDEPLPEEFEKNLRRIQLDVTEGEECLKAKVDEAAAIWGRIDVLVNNAGQGLVGLSEEGGSSLYRRTFNVNVFGLIDMTTVTLPWIRESQGCIVNVGSRSAWKTELVGVGPYSASKAAVHAFTETLATELAQFNVRVLLVAPGAFRTEGIHSRPFFQDRPIAAYDNVRETTAQRFASITGTQKGDPVRAMELVVDIVRGEGTAEHKPWPSHLILGDDAIADVKAKSSKLMATLEKWESTGRAVSFDSSPVRSRSAS</sequence>
<dbReference type="GO" id="GO:0016491">
    <property type="term" value="F:oxidoreductase activity"/>
    <property type="evidence" value="ECO:0007669"/>
    <property type="project" value="UniProtKB-KW"/>
</dbReference>
<gene>
    <name evidence="4" type="ORF">D9611_009066</name>
</gene>
<dbReference type="OrthoDB" id="1274115at2759"/>